<feature type="domain" description="PPM-type phosphatase" evidence="2">
    <location>
        <begin position="229"/>
        <end position="514"/>
    </location>
</feature>
<feature type="compositionally biased region" description="Low complexity" evidence="1">
    <location>
        <begin position="64"/>
        <end position="107"/>
    </location>
</feature>
<dbReference type="InterPro" id="IPR015655">
    <property type="entry name" value="PP2C"/>
</dbReference>
<protein>
    <recommendedName>
        <fullName evidence="2">PPM-type phosphatase domain-containing protein</fullName>
    </recommendedName>
</protein>
<dbReference type="InterPro" id="IPR001932">
    <property type="entry name" value="PPM-type_phosphatase-like_dom"/>
</dbReference>
<dbReference type="PANTHER" id="PTHR47992">
    <property type="entry name" value="PROTEIN PHOSPHATASE"/>
    <property type="match status" value="1"/>
</dbReference>
<evidence type="ECO:0000313" key="3">
    <source>
        <dbReference type="EMBL" id="CAJ1953939.1"/>
    </source>
</evidence>
<comment type="caution">
    <text evidence="3">The sequence shown here is derived from an EMBL/GenBank/DDBJ whole genome shotgun (WGS) entry which is preliminary data.</text>
</comment>
<gene>
    <name evidence="3" type="ORF">CYCCA115_LOCUS14537</name>
</gene>
<dbReference type="EMBL" id="CAKOGP040001847">
    <property type="protein sequence ID" value="CAJ1953939.1"/>
    <property type="molecule type" value="Genomic_DNA"/>
</dbReference>
<evidence type="ECO:0000313" key="4">
    <source>
        <dbReference type="Proteomes" id="UP001295423"/>
    </source>
</evidence>
<dbReference type="CDD" id="cd00143">
    <property type="entry name" value="PP2Cc"/>
    <property type="match status" value="1"/>
</dbReference>
<feature type="compositionally biased region" description="Basic and acidic residues" evidence="1">
    <location>
        <begin position="128"/>
        <end position="139"/>
    </location>
</feature>
<name>A0AAD2FVD7_9STRA</name>
<dbReference type="Proteomes" id="UP001295423">
    <property type="component" value="Unassembled WGS sequence"/>
</dbReference>
<dbReference type="SUPFAM" id="SSF81606">
    <property type="entry name" value="PP2C-like"/>
    <property type="match status" value="1"/>
</dbReference>
<dbReference type="GO" id="GO:0004722">
    <property type="term" value="F:protein serine/threonine phosphatase activity"/>
    <property type="evidence" value="ECO:0007669"/>
    <property type="project" value="InterPro"/>
</dbReference>
<organism evidence="3 4">
    <name type="scientific">Cylindrotheca closterium</name>
    <dbReference type="NCBI Taxonomy" id="2856"/>
    <lineage>
        <taxon>Eukaryota</taxon>
        <taxon>Sar</taxon>
        <taxon>Stramenopiles</taxon>
        <taxon>Ochrophyta</taxon>
        <taxon>Bacillariophyta</taxon>
        <taxon>Bacillariophyceae</taxon>
        <taxon>Bacillariophycidae</taxon>
        <taxon>Bacillariales</taxon>
        <taxon>Bacillariaceae</taxon>
        <taxon>Cylindrotheca</taxon>
    </lineage>
</organism>
<dbReference type="SMART" id="SM00332">
    <property type="entry name" value="PP2Cc"/>
    <property type="match status" value="1"/>
</dbReference>
<dbReference type="AlphaFoldDB" id="A0AAD2FVD7"/>
<evidence type="ECO:0000256" key="1">
    <source>
        <dbReference type="SAM" id="MobiDB-lite"/>
    </source>
</evidence>
<proteinExistence type="predicted"/>
<accession>A0AAD2FVD7</accession>
<dbReference type="Gene3D" id="3.60.40.10">
    <property type="entry name" value="PPM-type phosphatase domain"/>
    <property type="match status" value="1"/>
</dbReference>
<dbReference type="Pfam" id="PF00481">
    <property type="entry name" value="PP2C"/>
    <property type="match status" value="1"/>
</dbReference>
<feature type="region of interest" description="Disordered" evidence="1">
    <location>
        <begin position="1"/>
        <end position="174"/>
    </location>
</feature>
<reference evidence="3" key="1">
    <citation type="submission" date="2023-08" db="EMBL/GenBank/DDBJ databases">
        <authorList>
            <person name="Audoor S."/>
            <person name="Bilcke G."/>
        </authorList>
    </citation>
    <scope>NUCLEOTIDE SEQUENCE</scope>
</reference>
<keyword evidence="4" id="KW-1185">Reference proteome</keyword>
<evidence type="ECO:0000259" key="2">
    <source>
        <dbReference type="PROSITE" id="PS51746"/>
    </source>
</evidence>
<feature type="compositionally biased region" description="Basic and acidic residues" evidence="1">
    <location>
        <begin position="54"/>
        <end position="63"/>
    </location>
</feature>
<dbReference type="InterPro" id="IPR036457">
    <property type="entry name" value="PPM-type-like_dom_sf"/>
</dbReference>
<sequence length="529" mass="59974">MGPFRTRTVMAVPMEQNDFSSSASQMGLEVPLMEKQSGWQARRKRKQQQQQQKRKNEEQELAKQQRVLRQQRQQQQQQQQQQHQTQNYYSNKPSPSSPPTSKTKQNPDTPETIPDDEFDDPYESDPGESYRDRCERMEAESFQQTRSCLTIPKFLTNPKRRSRSEPTRTTTTPLVEEIANHADYINPQSLPKDLQQLKYSEQSEIGDGSQPHDWSEISQPLRPNRTHLNISHWSDFGKRGYMEDRYAIQNLGAVQVEVSPIHINSNSQDHQHEVTQRTSRRLKLPLTWVGIFDGHGGEKASQFCADWLAKYVQNEDSYPFDLGLAMKNAFTSIDRDFVHSGHPDGSTACAATLVGGRRIVCANAGDSRAIVVRKDGSVVRLSRDHKPGVPDETKRITDMGGRVIYWGRWRVEGLLAVSRSVGDASLKPYVSAEPEVCEYDIGKDDWFLVISSDGVWDVMDNEEAAHVVIASSCVMQDGRLKIDTRRFQWAARNLIEHAKSCGSTDNFSAVVVDLKSCGNPSSKSGIYEP</sequence>
<feature type="compositionally biased region" description="Acidic residues" evidence="1">
    <location>
        <begin position="113"/>
        <end position="126"/>
    </location>
</feature>
<dbReference type="PROSITE" id="PS51746">
    <property type="entry name" value="PPM_2"/>
    <property type="match status" value="1"/>
</dbReference>